<dbReference type="Proteomes" id="UP000078200">
    <property type="component" value="Unassembled WGS sequence"/>
</dbReference>
<dbReference type="InterPro" id="IPR050509">
    <property type="entry name" value="CoA-transferase_III"/>
</dbReference>
<organism evidence="1 2">
    <name type="scientific">Glossina austeni</name>
    <name type="common">Savannah tsetse fly</name>
    <dbReference type="NCBI Taxonomy" id="7395"/>
    <lineage>
        <taxon>Eukaryota</taxon>
        <taxon>Metazoa</taxon>
        <taxon>Ecdysozoa</taxon>
        <taxon>Arthropoda</taxon>
        <taxon>Hexapoda</taxon>
        <taxon>Insecta</taxon>
        <taxon>Pterygota</taxon>
        <taxon>Neoptera</taxon>
        <taxon>Endopterygota</taxon>
        <taxon>Diptera</taxon>
        <taxon>Brachycera</taxon>
        <taxon>Muscomorpha</taxon>
        <taxon>Hippoboscoidea</taxon>
        <taxon>Glossinidae</taxon>
        <taxon>Glossina</taxon>
    </lineage>
</organism>
<dbReference type="GO" id="GO:0008111">
    <property type="term" value="F:alpha-methylacyl-CoA racemase activity"/>
    <property type="evidence" value="ECO:0007669"/>
    <property type="project" value="TreeGrafter"/>
</dbReference>
<dbReference type="STRING" id="7395.A0A1A9UIP9"/>
<protein>
    <submittedName>
        <fullName evidence="1">Uncharacterized protein</fullName>
    </submittedName>
</protein>
<dbReference type="InterPro" id="IPR044855">
    <property type="entry name" value="CoA-Trfase_III_dom3_sf"/>
</dbReference>
<dbReference type="PANTHER" id="PTHR48228">
    <property type="entry name" value="SUCCINYL-COA--D-CITRAMALATE COA-TRANSFERASE"/>
    <property type="match status" value="1"/>
</dbReference>
<evidence type="ECO:0000313" key="2">
    <source>
        <dbReference type="Proteomes" id="UP000078200"/>
    </source>
</evidence>
<dbReference type="VEuPathDB" id="VectorBase:GAUT006183"/>
<dbReference type="AlphaFoldDB" id="A0A1A9UIP9"/>
<proteinExistence type="predicted"/>
<dbReference type="Gene3D" id="3.30.1540.10">
    <property type="entry name" value="formyl-coa transferase, domain 3"/>
    <property type="match status" value="1"/>
</dbReference>
<dbReference type="GO" id="GO:0008206">
    <property type="term" value="P:bile acid metabolic process"/>
    <property type="evidence" value="ECO:0007669"/>
    <property type="project" value="TreeGrafter"/>
</dbReference>
<dbReference type="GO" id="GO:0005739">
    <property type="term" value="C:mitochondrion"/>
    <property type="evidence" value="ECO:0007669"/>
    <property type="project" value="TreeGrafter"/>
</dbReference>
<dbReference type="PANTHER" id="PTHR48228:SF5">
    <property type="entry name" value="ALPHA-METHYLACYL-COA RACEMASE"/>
    <property type="match status" value="1"/>
</dbReference>
<sequence length="121" mass="13902">MRVGYLLSPFGTSAFWPGTSSRLKYGRRRCLCWLFMSRSIPLLWQGVRRSNVLDGGSYSYDTYLTNNGKFMSVGCLEPQFFELFKEKLGLLELSQYPDSEEEKQAAKDCVTEAFLQKTQAE</sequence>
<dbReference type="SUPFAM" id="SSF89796">
    <property type="entry name" value="CoA-transferase family III (CaiB/BaiF)"/>
    <property type="match status" value="1"/>
</dbReference>
<name>A0A1A9UIP9_GLOAU</name>
<accession>A0A1A9UIP9</accession>
<dbReference type="InterPro" id="IPR023606">
    <property type="entry name" value="CoA-Trfase_III_dom_1_sf"/>
</dbReference>
<reference evidence="1" key="1">
    <citation type="submission" date="2020-05" db="UniProtKB">
        <authorList>
            <consortium name="EnsemblMetazoa"/>
        </authorList>
    </citation>
    <scope>IDENTIFICATION</scope>
    <source>
        <strain evidence="1">TTRI</strain>
    </source>
</reference>
<evidence type="ECO:0000313" key="1">
    <source>
        <dbReference type="EnsemblMetazoa" id="GAUT006183-PA"/>
    </source>
</evidence>
<keyword evidence="2" id="KW-1185">Reference proteome</keyword>
<dbReference type="EnsemblMetazoa" id="GAUT006183-RA">
    <property type="protein sequence ID" value="GAUT006183-PA"/>
    <property type="gene ID" value="GAUT006183"/>
</dbReference>